<dbReference type="AlphaFoldDB" id="A0A3P8C7J0"/>
<proteinExistence type="predicted"/>
<dbReference type="InterPro" id="IPR039848">
    <property type="entry name" value="Ribosomal_mS35_mt"/>
</dbReference>
<sequence>MVYFLQFKILIIQKPVVLHEKFRDSIDWTNIWPAAATFHHSLVPFRVRQGYCKVENEGLPPEKYANAELMKIPNFLHLTPSHIRKHCDALKKFCTLWPSGLNSNETIEKHYPVVIINRSYVFASSNIRDPRSRFVTLQVIGVELHVLRQKTSSLSFLQKLSVTSCLYYPDSKLLMLFYLLFEHKYWRKRVNDVNDNNNNTNSNCNNNNVNRLIVNRSKTSIFHKYRHFIIFVCGL</sequence>
<evidence type="ECO:0000313" key="1">
    <source>
        <dbReference type="EMBL" id="VDO80062.1"/>
    </source>
</evidence>
<dbReference type="PANTHER" id="PTHR13490:SF0">
    <property type="entry name" value="SMALL RIBOSOMAL SUBUNIT PROTEIN MS35"/>
    <property type="match status" value="1"/>
</dbReference>
<reference evidence="1 2" key="1">
    <citation type="submission" date="2018-11" db="EMBL/GenBank/DDBJ databases">
        <authorList>
            <consortium name="Pathogen Informatics"/>
        </authorList>
    </citation>
    <scope>NUCLEOTIDE SEQUENCE [LARGE SCALE GENOMIC DNA]</scope>
    <source>
        <strain evidence="1 2">Zambia</strain>
    </source>
</reference>
<dbReference type="Proteomes" id="UP000277204">
    <property type="component" value="Unassembled WGS sequence"/>
</dbReference>
<dbReference type="GO" id="GO:0003735">
    <property type="term" value="F:structural constituent of ribosome"/>
    <property type="evidence" value="ECO:0007669"/>
    <property type="project" value="InterPro"/>
</dbReference>
<gene>
    <name evidence="1" type="ORF">SMRZ_LOCUS8175</name>
</gene>
<accession>A0A3P8C7J0</accession>
<dbReference type="GO" id="GO:0005763">
    <property type="term" value="C:mitochondrial small ribosomal subunit"/>
    <property type="evidence" value="ECO:0007669"/>
    <property type="project" value="TreeGrafter"/>
</dbReference>
<evidence type="ECO:0000313" key="2">
    <source>
        <dbReference type="Proteomes" id="UP000277204"/>
    </source>
</evidence>
<dbReference type="GO" id="GO:0032543">
    <property type="term" value="P:mitochondrial translation"/>
    <property type="evidence" value="ECO:0007669"/>
    <property type="project" value="InterPro"/>
</dbReference>
<name>A0A3P8C7J0_9TREM</name>
<dbReference type="EMBL" id="UZAI01003473">
    <property type="protein sequence ID" value="VDO80062.1"/>
    <property type="molecule type" value="Genomic_DNA"/>
</dbReference>
<keyword evidence="2" id="KW-1185">Reference proteome</keyword>
<protein>
    <submittedName>
        <fullName evidence="1">Uncharacterized protein</fullName>
    </submittedName>
</protein>
<organism evidence="1 2">
    <name type="scientific">Schistosoma margrebowiei</name>
    <dbReference type="NCBI Taxonomy" id="48269"/>
    <lineage>
        <taxon>Eukaryota</taxon>
        <taxon>Metazoa</taxon>
        <taxon>Spiralia</taxon>
        <taxon>Lophotrochozoa</taxon>
        <taxon>Platyhelminthes</taxon>
        <taxon>Trematoda</taxon>
        <taxon>Digenea</taxon>
        <taxon>Strigeidida</taxon>
        <taxon>Schistosomatoidea</taxon>
        <taxon>Schistosomatidae</taxon>
        <taxon>Schistosoma</taxon>
    </lineage>
</organism>
<dbReference type="PANTHER" id="PTHR13490">
    <property type="entry name" value="MITOCHONDRIAL 28S RIBOSOMAL PROTEIN S28"/>
    <property type="match status" value="1"/>
</dbReference>